<dbReference type="EMBL" id="CACRXK020027484">
    <property type="protein sequence ID" value="CAB4040928.1"/>
    <property type="molecule type" value="Genomic_DNA"/>
</dbReference>
<comment type="caution">
    <text evidence="2">The sequence shown here is derived from an EMBL/GenBank/DDBJ whole genome shotgun (WGS) entry which is preliminary data.</text>
</comment>
<feature type="region of interest" description="Disordered" evidence="1">
    <location>
        <begin position="48"/>
        <end position="71"/>
    </location>
</feature>
<evidence type="ECO:0000313" key="3">
    <source>
        <dbReference type="Proteomes" id="UP001152795"/>
    </source>
</evidence>
<sequence>IRSSCRKNTRKRKESKRPCKLQAECKISSSCITTTPEPDWVRHCRCPSTDGKEWTPSKWTDDSTTSPYKEHGSKTSEVLELYNSAFSRLAANTGLGKITPLESKLNTKWKKASKKVKKLALIGQLKRVEWFVKPLHLKMEKNYLRL</sequence>
<evidence type="ECO:0000256" key="1">
    <source>
        <dbReference type="SAM" id="MobiDB-lite"/>
    </source>
</evidence>
<reference evidence="2" key="1">
    <citation type="submission" date="2020-04" db="EMBL/GenBank/DDBJ databases">
        <authorList>
            <person name="Alioto T."/>
            <person name="Alioto T."/>
            <person name="Gomez Garrido J."/>
        </authorList>
    </citation>
    <scope>NUCLEOTIDE SEQUENCE</scope>
    <source>
        <strain evidence="2">A484AB</strain>
    </source>
</reference>
<evidence type="ECO:0000313" key="2">
    <source>
        <dbReference type="EMBL" id="CAB4040928.1"/>
    </source>
</evidence>
<keyword evidence="3" id="KW-1185">Reference proteome</keyword>
<gene>
    <name evidence="2" type="ORF">PACLA_8A038174</name>
</gene>
<dbReference type="AlphaFoldDB" id="A0A6S7KB44"/>
<organism evidence="2 3">
    <name type="scientific">Paramuricea clavata</name>
    <name type="common">Red gorgonian</name>
    <name type="synonym">Violescent sea-whip</name>
    <dbReference type="NCBI Taxonomy" id="317549"/>
    <lineage>
        <taxon>Eukaryota</taxon>
        <taxon>Metazoa</taxon>
        <taxon>Cnidaria</taxon>
        <taxon>Anthozoa</taxon>
        <taxon>Octocorallia</taxon>
        <taxon>Malacalcyonacea</taxon>
        <taxon>Plexauridae</taxon>
        <taxon>Paramuricea</taxon>
    </lineage>
</organism>
<protein>
    <submittedName>
        <fullName evidence="2">Uncharacterized protein</fullName>
    </submittedName>
</protein>
<feature type="compositionally biased region" description="Basic and acidic residues" evidence="1">
    <location>
        <begin position="50"/>
        <end position="61"/>
    </location>
</feature>
<name>A0A6S7KB44_PARCT</name>
<dbReference type="Proteomes" id="UP001152795">
    <property type="component" value="Unassembled WGS sequence"/>
</dbReference>
<feature type="non-terminal residue" evidence="2">
    <location>
        <position position="1"/>
    </location>
</feature>
<proteinExistence type="predicted"/>
<accession>A0A6S7KB44</accession>